<reference evidence="2 3" key="1">
    <citation type="submission" date="2023-01" db="EMBL/GenBank/DDBJ databases">
        <authorList>
            <person name="Whitehead M."/>
        </authorList>
    </citation>
    <scope>NUCLEOTIDE SEQUENCE [LARGE SCALE GENOMIC DNA]</scope>
</reference>
<dbReference type="Proteomes" id="UP001160148">
    <property type="component" value="Unassembled WGS sequence"/>
</dbReference>
<gene>
    <name evidence="2" type="ORF">MEUPH1_LOCUS5623</name>
</gene>
<sequence>MQVINFYLVSIFLSCIKSSLAPTVGAAMTMKSPLLLKNSVISSQNKNNGSAFLSLKGNHLTKKYPKITSKAMSVNSSNSTQMSMSAIEKNNSDPFAQDYINYNYDQLEDTFYDNPGPPGTPPFNLYKATVGVVRTVFNTLQSIQENNMTQKFSIADVIEDSFGIFDDISLTVTGSMSILYFLKINSDRLGKAFNCLFDAKHMVKNADYRENFISKMETLINDIGVFRNKHLKYQFGNVDLDTVAKNLEAVLFDYKVGNFNYSDIDVNVQLMKNMVLINQTDSKVLNKVIKSISKDFLQEVIDKQYEVDGSSIAKRHSEAMRNVMPAVFSLLINHIEVLKMLSTLEVHEENKKTIQFANKLLKAIMSFFINRLKNFGELTKKELSDINILDQLILTLDTGETEPIEAPSTSKIDIKLLLPLTKQAIAAVLNLTGKKATENWEDHNVFKFKTFLKNQGEEYYMNLLTENANLSCLLVKQFEGSILDEVDYIMSENEGNEEVFYL</sequence>
<feature type="signal peptide" evidence="1">
    <location>
        <begin position="1"/>
        <end position="21"/>
    </location>
</feature>
<keyword evidence="3" id="KW-1185">Reference proteome</keyword>
<accession>A0AAV0VXT7</accession>
<proteinExistence type="predicted"/>
<dbReference type="EMBL" id="CARXXK010000001">
    <property type="protein sequence ID" value="CAI6349008.1"/>
    <property type="molecule type" value="Genomic_DNA"/>
</dbReference>
<organism evidence="2 3">
    <name type="scientific">Macrosiphum euphorbiae</name>
    <name type="common">potato aphid</name>
    <dbReference type="NCBI Taxonomy" id="13131"/>
    <lineage>
        <taxon>Eukaryota</taxon>
        <taxon>Metazoa</taxon>
        <taxon>Ecdysozoa</taxon>
        <taxon>Arthropoda</taxon>
        <taxon>Hexapoda</taxon>
        <taxon>Insecta</taxon>
        <taxon>Pterygota</taxon>
        <taxon>Neoptera</taxon>
        <taxon>Paraneoptera</taxon>
        <taxon>Hemiptera</taxon>
        <taxon>Sternorrhyncha</taxon>
        <taxon>Aphidomorpha</taxon>
        <taxon>Aphidoidea</taxon>
        <taxon>Aphididae</taxon>
        <taxon>Macrosiphini</taxon>
        <taxon>Macrosiphum</taxon>
    </lineage>
</organism>
<evidence type="ECO:0000256" key="1">
    <source>
        <dbReference type="SAM" id="SignalP"/>
    </source>
</evidence>
<evidence type="ECO:0000313" key="2">
    <source>
        <dbReference type="EMBL" id="CAI6349008.1"/>
    </source>
</evidence>
<evidence type="ECO:0000313" key="3">
    <source>
        <dbReference type="Proteomes" id="UP001160148"/>
    </source>
</evidence>
<protein>
    <submittedName>
        <fullName evidence="2">Uncharacterized protein</fullName>
    </submittedName>
</protein>
<comment type="caution">
    <text evidence="2">The sequence shown here is derived from an EMBL/GenBank/DDBJ whole genome shotgun (WGS) entry which is preliminary data.</text>
</comment>
<dbReference type="AlphaFoldDB" id="A0AAV0VXT7"/>
<name>A0AAV0VXT7_9HEMI</name>
<keyword evidence="1" id="KW-0732">Signal</keyword>
<feature type="chain" id="PRO_5044021415" evidence="1">
    <location>
        <begin position="22"/>
        <end position="502"/>
    </location>
</feature>